<feature type="compositionally biased region" description="Basic and acidic residues" evidence="2">
    <location>
        <begin position="32"/>
        <end position="53"/>
    </location>
</feature>
<feature type="compositionally biased region" description="Acidic residues" evidence="2">
    <location>
        <begin position="54"/>
        <end position="71"/>
    </location>
</feature>
<dbReference type="EMBL" id="JAMYWD010000003">
    <property type="protein sequence ID" value="KAJ4975664.1"/>
    <property type="molecule type" value="Genomic_DNA"/>
</dbReference>
<proteinExistence type="predicted"/>
<dbReference type="PROSITE" id="PS00018">
    <property type="entry name" value="EF_HAND_1"/>
    <property type="match status" value="1"/>
</dbReference>
<keyword evidence="3" id="KW-0812">Transmembrane</keyword>
<keyword evidence="3" id="KW-1133">Transmembrane helix</keyword>
<dbReference type="InterPro" id="IPR011992">
    <property type="entry name" value="EF-hand-dom_pair"/>
</dbReference>
<dbReference type="Gene3D" id="1.10.238.10">
    <property type="entry name" value="EF-hand"/>
    <property type="match status" value="1"/>
</dbReference>
<evidence type="ECO:0000313" key="5">
    <source>
        <dbReference type="EMBL" id="KAJ4975664.1"/>
    </source>
</evidence>
<sequence>MCKGEGNLHLVLPPVWQIHLVNLSSDEDCDSDDHSIDEKVGDEAVRDEAVRDEELGDEEVGDEEMGDDDSVDSERGKDGIEVGDDDSTDSDKDLEGDEDMGGVVYSDGKLSDYKFDDSPNEIDCWVKRNIDQIEKGKMRTISWEVCKVTPAKKPQTVSVAVKPRPWVKDGKMKAINVKGLRDDELLSILRKGDVDDDGALTQTEFSVLMFRLSPELMESSENLLEEALIKELKNSLKGSLFSLFFFFFFFYILLFSPQYFFLNCFPLFCGKEINGILPF</sequence>
<feature type="domain" description="EF-hand" evidence="4">
    <location>
        <begin position="180"/>
        <end position="215"/>
    </location>
</feature>
<feature type="compositionally biased region" description="Acidic residues" evidence="2">
    <location>
        <begin position="81"/>
        <end position="100"/>
    </location>
</feature>
<evidence type="ECO:0000259" key="4">
    <source>
        <dbReference type="PROSITE" id="PS50222"/>
    </source>
</evidence>
<evidence type="ECO:0000256" key="1">
    <source>
        <dbReference type="ARBA" id="ARBA00022837"/>
    </source>
</evidence>
<evidence type="ECO:0000256" key="2">
    <source>
        <dbReference type="SAM" id="MobiDB-lite"/>
    </source>
</evidence>
<feature type="region of interest" description="Disordered" evidence="2">
    <location>
        <begin position="26"/>
        <end position="103"/>
    </location>
</feature>
<evidence type="ECO:0000313" key="6">
    <source>
        <dbReference type="Proteomes" id="UP001141806"/>
    </source>
</evidence>
<dbReference type="PROSITE" id="PS50222">
    <property type="entry name" value="EF_HAND_2"/>
    <property type="match status" value="1"/>
</dbReference>
<organism evidence="5 6">
    <name type="scientific">Protea cynaroides</name>
    <dbReference type="NCBI Taxonomy" id="273540"/>
    <lineage>
        <taxon>Eukaryota</taxon>
        <taxon>Viridiplantae</taxon>
        <taxon>Streptophyta</taxon>
        <taxon>Embryophyta</taxon>
        <taxon>Tracheophyta</taxon>
        <taxon>Spermatophyta</taxon>
        <taxon>Magnoliopsida</taxon>
        <taxon>Proteales</taxon>
        <taxon>Proteaceae</taxon>
        <taxon>Protea</taxon>
    </lineage>
</organism>
<dbReference type="InterPro" id="IPR018247">
    <property type="entry name" value="EF_Hand_1_Ca_BS"/>
</dbReference>
<dbReference type="PANTHER" id="PTHR47319:SF6">
    <property type="entry name" value="OS06G0683400 PROTEIN"/>
    <property type="match status" value="1"/>
</dbReference>
<keyword evidence="6" id="KW-1185">Reference proteome</keyword>
<dbReference type="SUPFAM" id="SSF47473">
    <property type="entry name" value="EF-hand"/>
    <property type="match status" value="1"/>
</dbReference>
<dbReference type="OrthoDB" id="343296at2759"/>
<dbReference type="Proteomes" id="UP001141806">
    <property type="component" value="Unassembled WGS sequence"/>
</dbReference>
<name>A0A9Q0KS78_9MAGN</name>
<reference evidence="5" key="1">
    <citation type="journal article" date="2023" name="Plant J.">
        <title>The genome of the king protea, Protea cynaroides.</title>
        <authorList>
            <person name="Chang J."/>
            <person name="Duong T.A."/>
            <person name="Schoeman C."/>
            <person name="Ma X."/>
            <person name="Roodt D."/>
            <person name="Barker N."/>
            <person name="Li Z."/>
            <person name="Van de Peer Y."/>
            <person name="Mizrachi E."/>
        </authorList>
    </citation>
    <scope>NUCLEOTIDE SEQUENCE</scope>
    <source>
        <tissue evidence="5">Young leaves</tissue>
    </source>
</reference>
<gene>
    <name evidence="5" type="ORF">NE237_000770</name>
</gene>
<keyword evidence="1" id="KW-0106">Calcium</keyword>
<evidence type="ECO:0000256" key="3">
    <source>
        <dbReference type="SAM" id="Phobius"/>
    </source>
</evidence>
<protein>
    <recommendedName>
        <fullName evidence="4">EF-hand domain-containing protein</fullName>
    </recommendedName>
</protein>
<dbReference type="InterPro" id="IPR002048">
    <property type="entry name" value="EF_hand_dom"/>
</dbReference>
<feature type="transmembrane region" description="Helical" evidence="3">
    <location>
        <begin position="240"/>
        <end position="261"/>
    </location>
</feature>
<comment type="caution">
    <text evidence="5">The sequence shown here is derived from an EMBL/GenBank/DDBJ whole genome shotgun (WGS) entry which is preliminary data.</text>
</comment>
<dbReference type="InterPro" id="IPR044205">
    <property type="entry name" value="KIC/PBP1/KRP1"/>
</dbReference>
<keyword evidence="3" id="KW-0472">Membrane</keyword>
<accession>A0A9Q0KS78</accession>
<dbReference type="PANTHER" id="PTHR47319">
    <property type="entry name" value="CALCIUM-BINDING PROTEIN KIC"/>
    <property type="match status" value="1"/>
</dbReference>
<dbReference type="GO" id="GO:0005509">
    <property type="term" value="F:calcium ion binding"/>
    <property type="evidence" value="ECO:0007669"/>
    <property type="project" value="InterPro"/>
</dbReference>
<dbReference type="AlphaFoldDB" id="A0A9Q0KS78"/>